<feature type="compositionally biased region" description="Basic and acidic residues" evidence="1">
    <location>
        <begin position="38"/>
        <end position="64"/>
    </location>
</feature>
<dbReference type="Proteomes" id="UP000053232">
    <property type="component" value="Unassembled WGS sequence"/>
</dbReference>
<evidence type="ECO:0000256" key="1">
    <source>
        <dbReference type="SAM" id="MobiDB-lite"/>
    </source>
</evidence>
<name>A0A073HY06_9SPIT</name>
<gene>
    <name evidence="2" type="ORF">OXYTRIMIC_756</name>
</gene>
<evidence type="ECO:0000313" key="3">
    <source>
        <dbReference type="Proteomes" id="UP000053232"/>
    </source>
</evidence>
<feature type="region of interest" description="Disordered" evidence="1">
    <location>
        <begin position="1"/>
        <end position="96"/>
    </location>
</feature>
<comment type="caution">
    <text evidence="2">The sequence shown here is derived from an EMBL/GenBank/DDBJ whole genome shotgun (WGS) entry which is preliminary data.</text>
</comment>
<protein>
    <submittedName>
        <fullName evidence="2">Uncharacterized protein</fullName>
    </submittedName>
</protein>
<proteinExistence type="predicted"/>
<organism evidence="2 3">
    <name type="scientific">Oxytricha trifallax</name>
    <dbReference type="NCBI Taxonomy" id="1172189"/>
    <lineage>
        <taxon>Eukaryota</taxon>
        <taxon>Sar</taxon>
        <taxon>Alveolata</taxon>
        <taxon>Ciliophora</taxon>
        <taxon>Intramacronucleata</taxon>
        <taxon>Spirotrichea</taxon>
        <taxon>Stichotrichia</taxon>
        <taxon>Sporadotrichida</taxon>
        <taxon>Oxytrichidae</taxon>
        <taxon>Oxytrichinae</taxon>
        <taxon>Oxytricha</taxon>
    </lineage>
</organism>
<feature type="compositionally biased region" description="Polar residues" evidence="1">
    <location>
        <begin position="82"/>
        <end position="96"/>
    </location>
</feature>
<sequence length="342" mass="40553">MEEQKEKLQHQRFNQSQNSRGREHRNNNGRRKAQFLQKVKEIRYDHRDRSKDQEALGAREDRGQKAPLNKQLGFKSSRLKIGQSNPSKRINKTQPQRTTYFRHEDGLACVQADQMQLKNLTDMSEVTCQGFDEIIHAKKGWPPQVTRMVVIVLPEHQKQIERALVKRIQDREEARRKGMREQDLWSERQQNHWREINEKWQHEDMMHGRHIQEETMEVCLRQTEESQFCDQKISRMILHQIVMNDKGVTQIEKLIGATNWQIQNSRFLRESQDVKSVIIPVSFQSILKNCRNWVVLKIDKDSGQVEVYETRKEVGSLAIIQKHLDQINQMMIEIMGKSLVQT</sequence>
<reference evidence="3" key="1">
    <citation type="journal article" date="2014" name="Cell">
        <title>The Architecture of a Scrambled Genome Reveals Massive Levels of Genomic Rearrangement during Development.</title>
        <authorList>
            <person name="Chen X."/>
            <person name="Bracht J.R."/>
            <person name="Goldman A.D."/>
            <person name="Dolzhenko E."/>
            <person name="Clay D.M."/>
            <person name="Swart E.C."/>
            <person name="Perlman D.H."/>
            <person name="Doak T.G."/>
            <person name="Stuart A."/>
            <person name="Amemiya C.T."/>
            <person name="Sebra R.P."/>
            <person name="Landweber L.F."/>
        </authorList>
    </citation>
    <scope>NUCLEOTIDE SEQUENCE [LARGE SCALE GENOMIC DNA]</scope>
    <source>
        <strain evidence="3">JRB310</strain>
    </source>
</reference>
<evidence type="ECO:0000313" key="2">
    <source>
        <dbReference type="EMBL" id="KEJ82903.1"/>
    </source>
</evidence>
<accession>A0A073HY06</accession>
<dbReference type="EMBL" id="ARYC01002346">
    <property type="protein sequence ID" value="KEJ82903.1"/>
    <property type="molecule type" value="Genomic_DNA"/>
</dbReference>
<keyword evidence="3" id="KW-1185">Reference proteome</keyword>
<dbReference type="AlphaFoldDB" id="A0A073HY06"/>